<name>A0A2T9Y1W5_9FUNG</name>
<protein>
    <submittedName>
        <fullName evidence="1">Uncharacterized protein</fullName>
    </submittedName>
</protein>
<gene>
    <name evidence="1" type="ORF">BB559_006565</name>
</gene>
<evidence type="ECO:0000313" key="2">
    <source>
        <dbReference type="Proteomes" id="UP000245699"/>
    </source>
</evidence>
<reference evidence="1 2" key="1">
    <citation type="journal article" date="2018" name="MBio">
        <title>Comparative Genomics Reveals the Core Gene Toolbox for the Fungus-Insect Symbiosis.</title>
        <authorList>
            <person name="Wang Y."/>
            <person name="Stata M."/>
            <person name="Wang W."/>
            <person name="Stajich J.E."/>
            <person name="White M.M."/>
            <person name="Moncalvo J.M."/>
        </authorList>
    </citation>
    <scope>NUCLEOTIDE SEQUENCE [LARGE SCALE GENOMIC DNA]</scope>
    <source>
        <strain evidence="1 2">AUS-77-4</strain>
    </source>
</reference>
<sequence>MDTSYIVNNSDNFVVERTPPRDLLVYSEILDAIPSLSTNFFKSPLYDATRRKFIGMCPRNEGMSYKPSVFNEFGLSSEAKKDDSKLYDIQYKLSGLTRPIVKDYKCEGFITIKKD</sequence>
<organism evidence="1 2">
    <name type="scientific">Furculomyces boomerangus</name>
    <dbReference type="NCBI Taxonomy" id="61424"/>
    <lineage>
        <taxon>Eukaryota</taxon>
        <taxon>Fungi</taxon>
        <taxon>Fungi incertae sedis</taxon>
        <taxon>Zoopagomycota</taxon>
        <taxon>Kickxellomycotina</taxon>
        <taxon>Harpellomycetes</taxon>
        <taxon>Harpellales</taxon>
        <taxon>Harpellaceae</taxon>
        <taxon>Furculomyces</taxon>
    </lineage>
</organism>
<accession>A0A2T9Y1W5</accession>
<evidence type="ECO:0000313" key="1">
    <source>
        <dbReference type="EMBL" id="PVU86297.1"/>
    </source>
</evidence>
<keyword evidence="2" id="KW-1185">Reference proteome</keyword>
<dbReference type="EMBL" id="MBFT01000940">
    <property type="protein sequence ID" value="PVU86297.1"/>
    <property type="molecule type" value="Genomic_DNA"/>
</dbReference>
<dbReference type="OrthoDB" id="5545891at2759"/>
<dbReference type="Proteomes" id="UP000245699">
    <property type="component" value="Unassembled WGS sequence"/>
</dbReference>
<dbReference type="AlphaFoldDB" id="A0A2T9Y1W5"/>
<comment type="caution">
    <text evidence="1">The sequence shown here is derived from an EMBL/GenBank/DDBJ whole genome shotgun (WGS) entry which is preliminary data.</text>
</comment>
<proteinExistence type="predicted"/>